<feature type="region of interest" description="Disordered" evidence="2">
    <location>
        <begin position="389"/>
        <end position="634"/>
    </location>
</feature>
<evidence type="ECO:0000256" key="2">
    <source>
        <dbReference type="SAM" id="MobiDB-lite"/>
    </source>
</evidence>
<evidence type="ECO:0000313" key="5">
    <source>
        <dbReference type="Proteomes" id="UP000094444"/>
    </source>
</evidence>
<dbReference type="InterPro" id="IPR001487">
    <property type="entry name" value="Bromodomain"/>
</dbReference>
<dbReference type="Pfam" id="PF00439">
    <property type="entry name" value="Bromodomain"/>
    <property type="match status" value="1"/>
</dbReference>
<feature type="compositionally biased region" description="Polar residues" evidence="2">
    <location>
        <begin position="437"/>
        <end position="446"/>
    </location>
</feature>
<protein>
    <recommendedName>
        <fullName evidence="3">C2H2-type domain-containing protein</fullName>
    </recommendedName>
</protein>
<dbReference type="AlphaFoldDB" id="A0A2P5I3B2"/>
<comment type="caution">
    <text evidence="4">The sequence shown here is derived from an EMBL/GenBank/DDBJ whole genome shotgun (WGS) entry which is preliminary data.</text>
</comment>
<dbReference type="InterPro" id="IPR036427">
    <property type="entry name" value="Bromodomain-like_sf"/>
</dbReference>
<dbReference type="EMBL" id="MAVT02000311">
    <property type="protein sequence ID" value="POS76995.1"/>
    <property type="molecule type" value="Genomic_DNA"/>
</dbReference>
<evidence type="ECO:0000256" key="1">
    <source>
        <dbReference type="ARBA" id="ARBA00023117"/>
    </source>
</evidence>
<name>A0A2P5I3B2_DIAHE</name>
<feature type="compositionally biased region" description="Basic and acidic residues" evidence="2">
    <location>
        <begin position="412"/>
        <end position="430"/>
    </location>
</feature>
<evidence type="ECO:0000259" key="3">
    <source>
        <dbReference type="PROSITE" id="PS00028"/>
    </source>
</evidence>
<dbReference type="InParanoid" id="A0A2P5I3B2"/>
<accession>A0A2P5I3B2</accession>
<dbReference type="Proteomes" id="UP000094444">
    <property type="component" value="Unassembled WGS sequence"/>
</dbReference>
<dbReference type="GO" id="GO:0006325">
    <property type="term" value="P:chromatin organization"/>
    <property type="evidence" value="ECO:0007669"/>
    <property type="project" value="UniProtKB-ARBA"/>
</dbReference>
<keyword evidence="5" id="KW-1185">Reference proteome</keyword>
<dbReference type="OrthoDB" id="1742084at2759"/>
<dbReference type="PROSITE" id="PS00028">
    <property type="entry name" value="ZINC_FINGER_C2H2_1"/>
    <property type="match status" value="1"/>
</dbReference>
<dbReference type="SUPFAM" id="SSF47370">
    <property type="entry name" value="Bromodomain"/>
    <property type="match status" value="1"/>
</dbReference>
<feature type="compositionally biased region" description="Acidic residues" evidence="2">
    <location>
        <begin position="531"/>
        <end position="540"/>
    </location>
</feature>
<sequence length="753" mass="83204">MSRNRLQTDEDVEAFISQFRPNPDGPDYAVGGKLFDYRALLRHVREGDLPEDVERRAIDFLKEEAIPFAAHCEELKRREAEELKAVFVKYNGPEGIRNPDRQRADELRAKIPTLGLDSELITEVRRIFFNDRPSGNGHFWYEKGGWIKYHDLQREVPVEGSASSLVDPPSFNPVPLAVGEESQHHHNINPDDDLLLNGTLLELLQGLMKLKCAERFINFDHEKKVEQYQRAICRPRCLSFIEKGLKLDHSIGYGATAFFNDMLLVFTRPLKFDPWVITPDKDDADTLEKEMEKRLRKMGSVGEQLLVSQTSSCTIQVKLKLTSPKAKFEEIKEQGPEFWSDPEAIYFQAPFNPQYAKCNGTQPNIFEVKASAWDQLQFSRKRVQQLRARLASKASKTAKNDHAPATQAEAPLSHEPRVTLEKNAEPKQDGQAHGPEPQQSNHSANPGPSDRDAIPLVKTASKRPRQPAGDDQQKEQHPPAETRAAKRQRLADVVVAPSSLPATSPVASVPDSSAAPSQRPSSKRSRTPSDVDNDGDDQGEGGDSRGASSPKRRRLIRAATSAGGLPADNAEAGPSTAGEPTPHEAAADVPGSSQAQASSAASVQTAPPQQPQQPQQPAVSVAPSSQALPSSSNTVTMSKIAKMGKTRPWVFGYNTDEGYGLYAIFKCPRPNCKQRFSSHPLKNNHARDHFVSCGQPVVDEQDMVRQYASQVVKDAGRKSGLTVDWARNSNVILLPANEKNNHPDNFPLSPAGK</sequence>
<feature type="domain" description="C2H2-type" evidence="3">
    <location>
        <begin position="667"/>
        <end position="689"/>
    </location>
</feature>
<organism evidence="4 5">
    <name type="scientific">Diaporthe helianthi</name>
    <dbReference type="NCBI Taxonomy" id="158607"/>
    <lineage>
        <taxon>Eukaryota</taxon>
        <taxon>Fungi</taxon>
        <taxon>Dikarya</taxon>
        <taxon>Ascomycota</taxon>
        <taxon>Pezizomycotina</taxon>
        <taxon>Sordariomycetes</taxon>
        <taxon>Sordariomycetidae</taxon>
        <taxon>Diaporthales</taxon>
        <taxon>Diaporthaceae</taxon>
        <taxon>Diaporthe</taxon>
    </lineage>
</organism>
<evidence type="ECO:0000313" key="4">
    <source>
        <dbReference type="EMBL" id="POS76995.1"/>
    </source>
</evidence>
<keyword evidence="1" id="KW-0103">Bromodomain</keyword>
<proteinExistence type="predicted"/>
<feature type="compositionally biased region" description="Low complexity" evidence="2">
    <location>
        <begin position="501"/>
        <end position="517"/>
    </location>
</feature>
<feature type="compositionally biased region" description="Low complexity" evidence="2">
    <location>
        <begin position="589"/>
        <end position="632"/>
    </location>
</feature>
<reference evidence="4" key="1">
    <citation type="submission" date="2017-09" db="EMBL/GenBank/DDBJ databases">
        <title>Polyketide synthases of a Diaporthe helianthi virulent isolate.</title>
        <authorList>
            <person name="Baroncelli R."/>
        </authorList>
    </citation>
    <scope>NUCLEOTIDE SEQUENCE [LARGE SCALE GENOMIC DNA]</scope>
    <source>
        <strain evidence="4">7/96</strain>
    </source>
</reference>
<dbReference type="Gene3D" id="1.20.920.10">
    <property type="entry name" value="Bromodomain-like"/>
    <property type="match status" value="1"/>
</dbReference>
<feature type="compositionally biased region" description="Basic and acidic residues" evidence="2">
    <location>
        <begin position="471"/>
        <end position="484"/>
    </location>
</feature>
<gene>
    <name evidence="4" type="ORF">DHEL01_v204614</name>
</gene>
<dbReference type="InterPro" id="IPR013087">
    <property type="entry name" value="Znf_C2H2_type"/>
</dbReference>